<proteinExistence type="predicted"/>
<dbReference type="Proteomes" id="UP000886595">
    <property type="component" value="Unassembled WGS sequence"/>
</dbReference>
<accession>A0A8X7SDL0</accession>
<dbReference type="OrthoDB" id="10603025at2759"/>
<gene>
    <name evidence="1" type="ORF">Bca52824_032141</name>
</gene>
<name>A0A8X7SDL0_BRACI</name>
<comment type="caution">
    <text evidence="1">The sequence shown here is derived from an EMBL/GenBank/DDBJ whole genome shotgun (WGS) entry which is preliminary data.</text>
</comment>
<reference evidence="1 2" key="1">
    <citation type="submission" date="2020-02" db="EMBL/GenBank/DDBJ databases">
        <authorList>
            <person name="Ma Q."/>
            <person name="Huang Y."/>
            <person name="Song X."/>
            <person name="Pei D."/>
        </authorList>
    </citation>
    <scope>NUCLEOTIDE SEQUENCE [LARGE SCALE GENOMIC DNA]</scope>
    <source>
        <strain evidence="1">Sxm20200214</strain>
        <tissue evidence="1">Leaf</tissue>
    </source>
</reference>
<keyword evidence="2" id="KW-1185">Reference proteome</keyword>
<evidence type="ECO:0000313" key="2">
    <source>
        <dbReference type="Proteomes" id="UP000886595"/>
    </source>
</evidence>
<evidence type="ECO:0000313" key="1">
    <source>
        <dbReference type="EMBL" id="KAG2303490.1"/>
    </source>
</evidence>
<dbReference type="EMBL" id="JAAMPC010000007">
    <property type="protein sequence ID" value="KAG2303490.1"/>
    <property type="molecule type" value="Genomic_DNA"/>
</dbReference>
<sequence>MAVLDEIGEAVFVGFNDEMTKLTKIRASEAGPLLDGENPKDSQLPQFTHSRRATMVLEMRCLSTNVCVGSDEKEKEPTLEATSIVLITRTLRALHLPSSPRRHASHRLRRCNMWPY</sequence>
<dbReference type="AlphaFoldDB" id="A0A8X7SDL0"/>
<organism evidence="1 2">
    <name type="scientific">Brassica carinata</name>
    <name type="common">Ethiopian mustard</name>
    <name type="synonym">Abyssinian cabbage</name>
    <dbReference type="NCBI Taxonomy" id="52824"/>
    <lineage>
        <taxon>Eukaryota</taxon>
        <taxon>Viridiplantae</taxon>
        <taxon>Streptophyta</taxon>
        <taxon>Embryophyta</taxon>
        <taxon>Tracheophyta</taxon>
        <taxon>Spermatophyta</taxon>
        <taxon>Magnoliopsida</taxon>
        <taxon>eudicotyledons</taxon>
        <taxon>Gunneridae</taxon>
        <taxon>Pentapetalae</taxon>
        <taxon>rosids</taxon>
        <taxon>malvids</taxon>
        <taxon>Brassicales</taxon>
        <taxon>Brassicaceae</taxon>
        <taxon>Brassiceae</taxon>
        <taxon>Brassica</taxon>
    </lineage>
</organism>
<protein>
    <submittedName>
        <fullName evidence="1">Uncharacterized protein</fullName>
    </submittedName>
</protein>